<organism evidence="5 6">
    <name type="scientific">Reichenbachiella agarivorans</name>
    <dbReference type="NCBI Taxonomy" id="2979464"/>
    <lineage>
        <taxon>Bacteria</taxon>
        <taxon>Pseudomonadati</taxon>
        <taxon>Bacteroidota</taxon>
        <taxon>Cytophagia</taxon>
        <taxon>Cytophagales</taxon>
        <taxon>Reichenbachiellaceae</taxon>
        <taxon>Reichenbachiella</taxon>
    </lineage>
</organism>
<keyword evidence="6" id="KW-1185">Reference proteome</keyword>
<dbReference type="Pfam" id="PF01212">
    <property type="entry name" value="Beta_elim_lyase"/>
    <property type="match status" value="1"/>
</dbReference>
<evidence type="ECO:0000256" key="2">
    <source>
        <dbReference type="ARBA" id="ARBA00006966"/>
    </source>
</evidence>
<dbReference type="NCBIfam" id="NF041359">
    <property type="entry name" value="GntG_guanitoxin"/>
    <property type="match status" value="1"/>
</dbReference>
<dbReference type="InterPro" id="IPR015422">
    <property type="entry name" value="PyrdxlP-dep_Trfase_small"/>
</dbReference>
<dbReference type="InterPro" id="IPR015424">
    <property type="entry name" value="PyrdxlP-dep_Trfase"/>
</dbReference>
<dbReference type="Proteomes" id="UP001065174">
    <property type="component" value="Chromosome"/>
</dbReference>
<gene>
    <name evidence="5" type="ORF">N6H18_17610</name>
</gene>
<proteinExistence type="inferred from homology"/>
<evidence type="ECO:0000313" key="5">
    <source>
        <dbReference type="EMBL" id="UXP32159.1"/>
    </source>
</evidence>
<evidence type="ECO:0000256" key="3">
    <source>
        <dbReference type="ARBA" id="ARBA00022898"/>
    </source>
</evidence>
<evidence type="ECO:0000313" key="6">
    <source>
        <dbReference type="Proteomes" id="UP001065174"/>
    </source>
</evidence>
<accession>A0ABY6CQR1</accession>
<dbReference type="SUPFAM" id="SSF53383">
    <property type="entry name" value="PLP-dependent transferases"/>
    <property type="match status" value="1"/>
</dbReference>
<name>A0ABY6CQR1_9BACT</name>
<dbReference type="CDD" id="cd06502">
    <property type="entry name" value="TA_like"/>
    <property type="match status" value="1"/>
</dbReference>
<dbReference type="PIRSF" id="PIRSF017617">
    <property type="entry name" value="Thr_aldolase"/>
    <property type="match status" value="1"/>
</dbReference>
<dbReference type="RefSeq" id="WP_262309595.1">
    <property type="nucleotide sequence ID" value="NZ_CP106679.1"/>
</dbReference>
<dbReference type="InterPro" id="IPR023603">
    <property type="entry name" value="Low_specificity_L-TA-like"/>
</dbReference>
<feature type="domain" description="Aromatic amino acid beta-eliminating lyase/threonine aldolase" evidence="4">
    <location>
        <begin position="8"/>
        <end position="279"/>
    </location>
</feature>
<evidence type="ECO:0000256" key="1">
    <source>
        <dbReference type="ARBA" id="ARBA00001933"/>
    </source>
</evidence>
<dbReference type="GO" id="GO:0008483">
    <property type="term" value="F:transaminase activity"/>
    <property type="evidence" value="ECO:0007669"/>
    <property type="project" value="UniProtKB-KW"/>
</dbReference>
<protein>
    <submittedName>
        <fullName evidence="5">Aminotransferase class I/II-fold pyridoxal phosphate-dependent enzyme</fullName>
    </submittedName>
</protein>
<reference evidence="5" key="1">
    <citation type="submission" date="2022-09" db="EMBL/GenBank/DDBJ databases">
        <title>Comparative genomics and taxonomic characterization of three novel marine species of genus Reichenbachiella exhibiting antioxidant and polysaccharide degradation activities.</title>
        <authorList>
            <person name="Muhammad N."/>
            <person name="Lee Y.-J."/>
            <person name="Ko J."/>
            <person name="Kim S.-G."/>
        </authorList>
    </citation>
    <scope>NUCLEOTIDE SEQUENCE</scope>
    <source>
        <strain evidence="5">BKB1-1</strain>
    </source>
</reference>
<comment type="cofactor">
    <cofactor evidence="1">
        <name>pyridoxal 5'-phosphate</name>
        <dbReference type="ChEBI" id="CHEBI:597326"/>
    </cofactor>
</comment>
<comment type="similarity">
    <text evidence="2">Belongs to the threonine aldolase family.</text>
</comment>
<dbReference type="Gene3D" id="3.40.640.10">
    <property type="entry name" value="Type I PLP-dependent aspartate aminotransferase-like (Major domain)"/>
    <property type="match status" value="1"/>
</dbReference>
<dbReference type="InterPro" id="IPR015421">
    <property type="entry name" value="PyrdxlP-dep_Trfase_major"/>
</dbReference>
<sequence length="341" mass="37268">MKTTQWIDLRSDTVTKPTAPMLESMMEASVGDDIFGEDPTVSLLESKVAQLFGKEAGIFCPSGTMTNQIAIKIHTQPGDEVICDQTAHIYHYEGGGVAYNAGVSLRMIAGNKGRFTATDVLDNINPDDIHFPKTSLISIENTSNKGGGSIWDIEEIKKIAQVAALNNLRMHLDGARVFNAVIESPYSTQALGKYFNTISVCLSKGLGAPVGSVLVGSHESVLKAKRVRKVLGGAMRQAGYLAAAGIYALDHHIDRLAEDHQRAKQLEEIFVTKPYVQEVLNAGTNIVVLKIDPKIDTNLLLSEWKEKGLLAVGFGKNQIRLVTHLDFTDEQLQKIKEIKLL</sequence>
<keyword evidence="5" id="KW-0808">Transferase</keyword>
<dbReference type="Gene3D" id="3.90.1150.10">
    <property type="entry name" value="Aspartate Aminotransferase, domain 1"/>
    <property type="match status" value="1"/>
</dbReference>
<dbReference type="PANTHER" id="PTHR48097">
    <property type="entry name" value="L-THREONINE ALDOLASE-RELATED"/>
    <property type="match status" value="1"/>
</dbReference>
<keyword evidence="3" id="KW-0663">Pyridoxal phosphate</keyword>
<dbReference type="EMBL" id="CP106679">
    <property type="protein sequence ID" value="UXP32159.1"/>
    <property type="molecule type" value="Genomic_DNA"/>
</dbReference>
<dbReference type="PANTHER" id="PTHR48097:SF9">
    <property type="entry name" value="L-THREONINE ALDOLASE"/>
    <property type="match status" value="1"/>
</dbReference>
<evidence type="ECO:0000259" key="4">
    <source>
        <dbReference type="Pfam" id="PF01212"/>
    </source>
</evidence>
<dbReference type="InterPro" id="IPR001597">
    <property type="entry name" value="ArAA_b-elim_lyase/Thr_aldolase"/>
</dbReference>
<keyword evidence="5" id="KW-0032">Aminotransferase</keyword>